<dbReference type="PANTHER" id="PTHR47245:SF1">
    <property type="entry name" value="FOLDASE PROTEIN PRSA"/>
    <property type="match status" value="1"/>
</dbReference>
<evidence type="ECO:0000256" key="4">
    <source>
        <dbReference type="ARBA" id="ARBA00022729"/>
    </source>
</evidence>
<dbReference type="InterPro" id="IPR050245">
    <property type="entry name" value="PrsA_foldase"/>
</dbReference>
<organism evidence="9 10">
    <name type="scientific">Actimicrobium antarcticum</name>
    <dbReference type="NCBI Taxonomy" id="1051899"/>
    <lineage>
        <taxon>Bacteria</taxon>
        <taxon>Pseudomonadati</taxon>
        <taxon>Pseudomonadota</taxon>
        <taxon>Betaproteobacteria</taxon>
        <taxon>Burkholderiales</taxon>
        <taxon>Oxalobacteraceae</taxon>
        <taxon>Actimicrobium</taxon>
    </lineage>
</organism>
<dbReference type="EC" id="5.2.1.8" evidence="3"/>
<evidence type="ECO:0000256" key="6">
    <source>
        <dbReference type="ARBA" id="ARBA00023235"/>
    </source>
</evidence>
<comment type="caution">
    <text evidence="9">The sequence shown here is derived from an EMBL/GenBank/DDBJ whole genome shotgun (WGS) entry which is preliminary data.</text>
</comment>
<evidence type="ECO:0000256" key="7">
    <source>
        <dbReference type="SAM" id="MobiDB-lite"/>
    </source>
</evidence>
<dbReference type="SUPFAM" id="SSF109998">
    <property type="entry name" value="Triger factor/SurA peptide-binding domain-like"/>
    <property type="match status" value="1"/>
</dbReference>
<evidence type="ECO:0000313" key="9">
    <source>
        <dbReference type="EMBL" id="GAA4020911.1"/>
    </source>
</evidence>
<sequence length="331" mass="36238">MTFHKPNRYLQINTSNTVRGALVLLVALGLSACGGDKKKEASQSLVRVNGEEITFLQLNEELSRTPPQPNQAAQDAARKQVLEALIDRQLLQNEAMTNKLDRDPKVMQAIERAKAQIIAQAYLQTRMAKATKPTKSEIDDYFTKHPEFFTQRKTFDMAQLIIATKDFSAPLSATIDKAKSIDEVAAWLDSNKVQYARNQMVRSTTDLPPPLVTKLQSMKKGQLFVIKENDRSVLVGINDIKDTPIDATAAAPQIDQFLRNQKSQEIAKDELARLRSVAKLEYLNKADAEKEKVAATPATAPTSPAAAPAATTPAAAAPDASNMARGVAGLK</sequence>
<accession>A0ABP7T4G5</accession>
<name>A0ABP7T4G5_9BURK</name>
<keyword evidence="10" id="KW-1185">Reference proteome</keyword>
<feature type="region of interest" description="Disordered" evidence="7">
    <location>
        <begin position="290"/>
        <end position="331"/>
    </location>
</feature>
<dbReference type="InterPro" id="IPR000297">
    <property type="entry name" value="PPIase_PpiC"/>
</dbReference>
<evidence type="ECO:0000256" key="2">
    <source>
        <dbReference type="ARBA" id="ARBA00007656"/>
    </source>
</evidence>
<evidence type="ECO:0000256" key="1">
    <source>
        <dbReference type="ARBA" id="ARBA00000971"/>
    </source>
</evidence>
<dbReference type="Proteomes" id="UP001501353">
    <property type="component" value="Unassembled WGS sequence"/>
</dbReference>
<dbReference type="PANTHER" id="PTHR47245">
    <property type="entry name" value="PEPTIDYLPROLYL ISOMERASE"/>
    <property type="match status" value="1"/>
</dbReference>
<keyword evidence="6" id="KW-0413">Isomerase</keyword>
<reference evidence="10" key="1">
    <citation type="journal article" date="2019" name="Int. J. Syst. Evol. Microbiol.">
        <title>The Global Catalogue of Microorganisms (GCM) 10K type strain sequencing project: providing services to taxonomists for standard genome sequencing and annotation.</title>
        <authorList>
            <consortium name="The Broad Institute Genomics Platform"/>
            <consortium name="The Broad Institute Genome Sequencing Center for Infectious Disease"/>
            <person name="Wu L."/>
            <person name="Ma J."/>
        </authorList>
    </citation>
    <scope>NUCLEOTIDE SEQUENCE [LARGE SCALE GENOMIC DNA]</scope>
    <source>
        <strain evidence="10">JCM 16673</strain>
    </source>
</reference>
<dbReference type="Gene3D" id="1.10.8.1040">
    <property type="match status" value="1"/>
</dbReference>
<dbReference type="PROSITE" id="PS51257">
    <property type="entry name" value="PROKAR_LIPOPROTEIN"/>
    <property type="match status" value="1"/>
</dbReference>
<evidence type="ECO:0000256" key="3">
    <source>
        <dbReference type="ARBA" id="ARBA00013194"/>
    </source>
</evidence>
<dbReference type="InterPro" id="IPR027304">
    <property type="entry name" value="Trigger_fact/SurA_dom_sf"/>
</dbReference>
<comment type="catalytic activity">
    <reaction evidence="1">
        <text>[protein]-peptidylproline (omega=180) = [protein]-peptidylproline (omega=0)</text>
        <dbReference type="Rhea" id="RHEA:16237"/>
        <dbReference type="Rhea" id="RHEA-COMP:10747"/>
        <dbReference type="Rhea" id="RHEA-COMP:10748"/>
        <dbReference type="ChEBI" id="CHEBI:83833"/>
        <dbReference type="ChEBI" id="CHEBI:83834"/>
        <dbReference type="EC" id="5.2.1.8"/>
    </reaction>
</comment>
<comment type="similarity">
    <text evidence="2">Belongs to the PpiC/parvulin rotamase family.</text>
</comment>
<gene>
    <name evidence="9" type="ORF">GCM10022212_17140</name>
</gene>
<dbReference type="Pfam" id="PF13624">
    <property type="entry name" value="SurA_N_3"/>
    <property type="match status" value="1"/>
</dbReference>
<protein>
    <recommendedName>
        <fullName evidence="3">peptidylprolyl isomerase</fullName>
        <ecNumber evidence="3">5.2.1.8</ecNumber>
    </recommendedName>
</protein>
<dbReference type="InterPro" id="IPR014274">
    <property type="entry name" value="PPIase_EpsD"/>
</dbReference>
<evidence type="ECO:0000256" key="5">
    <source>
        <dbReference type="ARBA" id="ARBA00023110"/>
    </source>
</evidence>
<dbReference type="NCBIfam" id="TIGR02925">
    <property type="entry name" value="cis_trans_EpsD"/>
    <property type="match status" value="1"/>
</dbReference>
<feature type="domain" description="PpiC" evidence="8">
    <location>
        <begin position="133"/>
        <end position="242"/>
    </location>
</feature>
<dbReference type="Gene3D" id="6.10.140.970">
    <property type="match status" value="1"/>
</dbReference>
<keyword evidence="5" id="KW-0697">Rotamase</keyword>
<dbReference type="RefSeq" id="WP_344762874.1">
    <property type="nucleotide sequence ID" value="NZ_BAAAZE010000008.1"/>
</dbReference>
<dbReference type="EMBL" id="BAAAZE010000008">
    <property type="protein sequence ID" value="GAA4020911.1"/>
    <property type="molecule type" value="Genomic_DNA"/>
</dbReference>
<evidence type="ECO:0000313" key="10">
    <source>
        <dbReference type="Proteomes" id="UP001501353"/>
    </source>
</evidence>
<dbReference type="Pfam" id="PF13145">
    <property type="entry name" value="Rotamase_2"/>
    <property type="match status" value="1"/>
</dbReference>
<feature type="compositionally biased region" description="Low complexity" evidence="7">
    <location>
        <begin position="294"/>
        <end position="318"/>
    </location>
</feature>
<proteinExistence type="inferred from homology"/>
<keyword evidence="4" id="KW-0732">Signal</keyword>
<evidence type="ECO:0000259" key="8">
    <source>
        <dbReference type="Pfam" id="PF13145"/>
    </source>
</evidence>